<evidence type="ECO:0000256" key="2">
    <source>
        <dbReference type="ARBA" id="ARBA00009477"/>
    </source>
</evidence>
<dbReference type="PANTHER" id="PTHR32347">
    <property type="entry name" value="EFFLUX SYSTEM COMPONENT YKNX-RELATED"/>
    <property type="match status" value="1"/>
</dbReference>
<proteinExistence type="inferred from homology"/>
<gene>
    <name evidence="7" type="ORF">PMH09_14815</name>
</gene>
<dbReference type="InterPro" id="IPR006143">
    <property type="entry name" value="RND_pump_MFP"/>
</dbReference>
<evidence type="ECO:0000313" key="7">
    <source>
        <dbReference type="EMBL" id="MDJ1184456.1"/>
    </source>
</evidence>
<reference evidence="7 8" key="1">
    <citation type="submission" date="2023-01" db="EMBL/GenBank/DDBJ databases">
        <title>Novel diversity within Roseofilum (Cyanobacteria; Desertifilaceae) from marine benthic mats with descriptions of four novel species.</title>
        <authorList>
            <person name="Wang Y."/>
            <person name="Berthold D.E."/>
            <person name="Hu J."/>
            <person name="Lefler F.W."/>
            <person name="Laughinghouse H.D. IV."/>
        </authorList>
    </citation>
    <scope>NUCLEOTIDE SEQUENCE [LARGE SCALE GENOMIC DNA]</scope>
    <source>
        <strain evidence="7 8">BLCC-M143</strain>
    </source>
</reference>
<dbReference type="InterPro" id="IPR058627">
    <property type="entry name" value="MdtA-like_C"/>
</dbReference>
<evidence type="ECO:0000256" key="3">
    <source>
        <dbReference type="ARBA" id="ARBA00023054"/>
    </source>
</evidence>
<dbReference type="Gene3D" id="2.40.420.20">
    <property type="match status" value="1"/>
</dbReference>
<feature type="transmembrane region" description="Helical" evidence="5">
    <location>
        <begin position="12"/>
        <end position="36"/>
    </location>
</feature>
<dbReference type="Gene3D" id="2.40.50.100">
    <property type="match status" value="1"/>
</dbReference>
<dbReference type="RefSeq" id="WP_283759110.1">
    <property type="nucleotide sequence ID" value="NZ_JAQOSQ010000015.1"/>
</dbReference>
<organism evidence="7 8">
    <name type="scientific">Roseofilum casamattae BLCC-M143</name>
    <dbReference type="NCBI Taxonomy" id="3022442"/>
    <lineage>
        <taxon>Bacteria</taxon>
        <taxon>Bacillati</taxon>
        <taxon>Cyanobacteriota</taxon>
        <taxon>Cyanophyceae</taxon>
        <taxon>Desertifilales</taxon>
        <taxon>Desertifilaceae</taxon>
        <taxon>Roseofilum</taxon>
        <taxon>Roseofilum casamattae</taxon>
    </lineage>
</organism>
<feature type="coiled-coil region" evidence="4">
    <location>
        <begin position="111"/>
        <end position="187"/>
    </location>
</feature>
<comment type="similarity">
    <text evidence="2">Belongs to the membrane fusion protein (MFP) (TC 8.A.1) family.</text>
</comment>
<protein>
    <submittedName>
        <fullName evidence="7">Efflux RND transporter periplasmic adaptor subunit</fullName>
    </submittedName>
</protein>
<keyword evidence="5" id="KW-1133">Transmembrane helix</keyword>
<comment type="caution">
    <text evidence="7">The sequence shown here is derived from an EMBL/GenBank/DDBJ whole genome shotgun (WGS) entry which is preliminary data.</text>
</comment>
<feature type="domain" description="Multidrug resistance protein MdtA-like C-terminal permuted SH3" evidence="6">
    <location>
        <begin position="402"/>
        <end position="458"/>
    </location>
</feature>
<evidence type="ECO:0000256" key="5">
    <source>
        <dbReference type="SAM" id="Phobius"/>
    </source>
</evidence>
<name>A0ABT7BZ66_9CYAN</name>
<dbReference type="Gene3D" id="2.40.30.170">
    <property type="match status" value="1"/>
</dbReference>
<dbReference type="EMBL" id="JAQOSQ010000015">
    <property type="protein sequence ID" value="MDJ1184456.1"/>
    <property type="molecule type" value="Genomic_DNA"/>
</dbReference>
<evidence type="ECO:0000313" key="8">
    <source>
        <dbReference type="Proteomes" id="UP001232992"/>
    </source>
</evidence>
<dbReference type="Gene3D" id="1.10.287.470">
    <property type="entry name" value="Helix hairpin bin"/>
    <property type="match status" value="1"/>
</dbReference>
<keyword evidence="3 4" id="KW-0175">Coiled coil</keyword>
<comment type="subcellular location">
    <subcellularLocation>
        <location evidence="1">Cell envelope</location>
    </subcellularLocation>
</comment>
<dbReference type="Pfam" id="PF25967">
    <property type="entry name" value="RND-MFP_C"/>
    <property type="match status" value="1"/>
</dbReference>
<feature type="coiled-coil region" evidence="4">
    <location>
        <begin position="234"/>
        <end position="282"/>
    </location>
</feature>
<keyword evidence="5" id="KW-0472">Membrane</keyword>
<dbReference type="PANTHER" id="PTHR32347:SF23">
    <property type="entry name" value="BLL5650 PROTEIN"/>
    <property type="match status" value="1"/>
</dbReference>
<evidence type="ECO:0000256" key="4">
    <source>
        <dbReference type="SAM" id="Coils"/>
    </source>
</evidence>
<evidence type="ECO:0000256" key="1">
    <source>
        <dbReference type="ARBA" id="ARBA00004196"/>
    </source>
</evidence>
<keyword evidence="8" id="KW-1185">Reference proteome</keyword>
<evidence type="ECO:0000259" key="6">
    <source>
        <dbReference type="Pfam" id="PF25967"/>
    </source>
</evidence>
<keyword evidence="5" id="KW-0812">Transmembrane</keyword>
<dbReference type="NCBIfam" id="TIGR01730">
    <property type="entry name" value="RND_mfp"/>
    <property type="match status" value="1"/>
</dbReference>
<accession>A0ABT7BZ66</accession>
<dbReference type="Proteomes" id="UP001232992">
    <property type="component" value="Unassembled WGS sequence"/>
</dbReference>
<dbReference type="InterPro" id="IPR050465">
    <property type="entry name" value="UPF0194_transport"/>
</dbReference>
<dbReference type="SUPFAM" id="SSF111369">
    <property type="entry name" value="HlyD-like secretion proteins"/>
    <property type="match status" value="1"/>
</dbReference>
<sequence>MEILAKQQYKQGIRWLVGSGAIATLSVLSVFSYSWLSQRTAPPVEVTTISIQRDSIENPINASGTVKLGGQQTLTAPSESTIEQVLVGVGQSVRAGEQAIILRDSERETSLQQKQTEIEEITIALERNRQQIQEAEQTLENARQTAQIQELIFAEERLNLERDRQKVAEAEADLQDSEEELVNLQALADKGYISGDRLRQQRKTVRDAEIIVRDRQLIVETKTLSLQRNILEQSNQLRTEIATAQAQLQDAQLEKERLELQLERQQLELQTIELKLQETLITAPIDGIILALQVKNGDGVALGSDLFTLGDPTQERVSLSLSTLDAAKVRIGQPARITIIGPDSPTYDGQVIALSPQASSPEEEQRGGQASVSATVALNEPTGTLIPGSQVNVEIILAQQTDAIVVNLEALQRSQGMVFVWVKDARGLAQKREVILGLEGLASVEVVSGLDVGDEVILPSVDLDLKPGMAVTSTKRK</sequence>